<feature type="domain" description="Peptidase M24" evidence="1">
    <location>
        <begin position="171"/>
        <end position="383"/>
    </location>
</feature>
<sequence>MEMPQVIRLRNGDKAWNSFSKDEYARRISKLRAHMATQGIDAVLFSSYHNIAYYSDFLYCSFGRSYGLAVTHEKTTVIAANIDGAQPWRKAVADDALTYTDWQRGNYFVAAAQCLPARGRVGVELDQLPVDRLNALRETLPGVEFVDISAACMRMRMVKSAEEIEFIAAGAQVCDIGGAALVAAVKEGVPEHEVALASTAAMVREIARRYPGSELMDTWTWFQSGVNTDGAHNPVTTRRVRKGDILSLNCFSMISGYYTALERTLFLDHASDAHLKLWEINCKVHDEGKKLLVPGAKCSDIARQLNEIYLQHDLLQYRTFGYGHSFGVLSHYYGREAGLELREDIDTVLEPGMVISMEPMIMLPEGMPGAGGYREHDILVITAQGNRNLTGFPYGPEHNIIPA</sequence>
<dbReference type="Gene3D" id="3.90.230.10">
    <property type="entry name" value="Creatinase/methionine aminopeptidase superfamily"/>
    <property type="match status" value="1"/>
</dbReference>
<dbReference type="InterPro" id="IPR050659">
    <property type="entry name" value="Peptidase_M24B"/>
</dbReference>
<dbReference type="GO" id="GO:0016980">
    <property type="term" value="F:creatinase activity"/>
    <property type="evidence" value="ECO:0007669"/>
    <property type="project" value="InterPro"/>
</dbReference>
<dbReference type="AlphaFoldDB" id="A0A848FFF2"/>
<dbReference type="InterPro" id="IPR036005">
    <property type="entry name" value="Creatinase/aminopeptidase-like"/>
</dbReference>
<keyword evidence="4" id="KW-1185">Reference proteome</keyword>
<dbReference type="SUPFAM" id="SSF55920">
    <property type="entry name" value="Creatinase/aminopeptidase"/>
    <property type="match status" value="1"/>
</dbReference>
<protein>
    <submittedName>
        <fullName evidence="3">M24 family metallopeptidase</fullName>
    </submittedName>
</protein>
<dbReference type="Gene3D" id="3.40.350.10">
    <property type="entry name" value="Creatinase/prolidase N-terminal domain"/>
    <property type="match status" value="1"/>
</dbReference>
<dbReference type="InterPro" id="IPR000994">
    <property type="entry name" value="Pept_M24"/>
</dbReference>
<name>A0A848FFF2_9BURK</name>
<gene>
    <name evidence="3" type="ORF">HHL10_24280</name>
</gene>
<dbReference type="EMBL" id="JABBFW010000027">
    <property type="protein sequence ID" value="NML18094.1"/>
    <property type="molecule type" value="Genomic_DNA"/>
</dbReference>
<dbReference type="InterPro" id="IPR039394">
    <property type="entry name" value="Creatinase_C"/>
</dbReference>
<comment type="caution">
    <text evidence="3">The sequence shown here is derived from an EMBL/GenBank/DDBJ whole genome shotgun (WGS) entry which is preliminary data.</text>
</comment>
<dbReference type="CDD" id="cd01090">
    <property type="entry name" value="Creatinase"/>
    <property type="match status" value="1"/>
</dbReference>
<dbReference type="InterPro" id="IPR029149">
    <property type="entry name" value="Creatin/AminoP/Spt16_N"/>
</dbReference>
<dbReference type="Pfam" id="PF00557">
    <property type="entry name" value="Peptidase_M24"/>
    <property type="match status" value="1"/>
</dbReference>
<dbReference type="Proteomes" id="UP000574067">
    <property type="component" value="Unassembled WGS sequence"/>
</dbReference>
<dbReference type="PANTHER" id="PTHR46112:SF2">
    <property type="entry name" value="XAA-PRO AMINOPEPTIDASE P-RELATED"/>
    <property type="match status" value="1"/>
</dbReference>
<accession>A0A848FFF2</accession>
<dbReference type="PANTHER" id="PTHR46112">
    <property type="entry name" value="AMINOPEPTIDASE"/>
    <property type="match status" value="1"/>
</dbReference>
<dbReference type="InterPro" id="IPR000587">
    <property type="entry name" value="Creatinase_N"/>
</dbReference>
<feature type="domain" description="Creatinase N-terminal" evidence="2">
    <location>
        <begin position="27"/>
        <end position="158"/>
    </location>
</feature>
<evidence type="ECO:0000313" key="3">
    <source>
        <dbReference type="EMBL" id="NML18094.1"/>
    </source>
</evidence>
<evidence type="ECO:0000313" key="4">
    <source>
        <dbReference type="Proteomes" id="UP000574067"/>
    </source>
</evidence>
<proteinExistence type="predicted"/>
<reference evidence="3 4" key="1">
    <citation type="submission" date="2020-04" db="EMBL/GenBank/DDBJ databases">
        <title>Azohydromonas sp. isolated from soil.</title>
        <authorList>
            <person name="Dahal R.H."/>
        </authorList>
    </citation>
    <scope>NUCLEOTIDE SEQUENCE [LARGE SCALE GENOMIC DNA]</scope>
    <source>
        <strain evidence="3 4">G-1-1-14</strain>
    </source>
</reference>
<evidence type="ECO:0000259" key="2">
    <source>
        <dbReference type="Pfam" id="PF01321"/>
    </source>
</evidence>
<dbReference type="Pfam" id="PF01321">
    <property type="entry name" value="Creatinase_N"/>
    <property type="match status" value="1"/>
</dbReference>
<dbReference type="SUPFAM" id="SSF53092">
    <property type="entry name" value="Creatinase/prolidase N-terminal domain"/>
    <property type="match status" value="1"/>
</dbReference>
<dbReference type="RefSeq" id="WP_169162997.1">
    <property type="nucleotide sequence ID" value="NZ_JABBFW010000027.1"/>
</dbReference>
<organism evidence="3 4">
    <name type="scientific">Azohydromonas caseinilytica</name>
    <dbReference type="NCBI Taxonomy" id="2728836"/>
    <lineage>
        <taxon>Bacteria</taxon>
        <taxon>Pseudomonadati</taxon>
        <taxon>Pseudomonadota</taxon>
        <taxon>Betaproteobacteria</taxon>
        <taxon>Burkholderiales</taxon>
        <taxon>Sphaerotilaceae</taxon>
        <taxon>Azohydromonas</taxon>
    </lineage>
</organism>
<evidence type="ECO:0000259" key="1">
    <source>
        <dbReference type="Pfam" id="PF00557"/>
    </source>
</evidence>